<feature type="transmembrane region" description="Helical" evidence="1">
    <location>
        <begin position="6"/>
        <end position="30"/>
    </location>
</feature>
<keyword evidence="1" id="KW-1133">Transmembrane helix</keyword>
<organism evidence="2">
    <name type="scientific">uncultured Sulfurovum sp</name>
    <dbReference type="NCBI Taxonomy" id="269237"/>
    <lineage>
        <taxon>Bacteria</taxon>
        <taxon>Pseudomonadati</taxon>
        <taxon>Campylobacterota</taxon>
        <taxon>Epsilonproteobacteria</taxon>
        <taxon>Campylobacterales</taxon>
        <taxon>Sulfurovaceae</taxon>
        <taxon>Sulfurovum</taxon>
        <taxon>environmental samples</taxon>
    </lineage>
</organism>
<name>A0A6S6TRC8_9BACT</name>
<reference evidence="2" key="1">
    <citation type="submission" date="2020-01" db="EMBL/GenBank/DDBJ databases">
        <authorList>
            <person name="Meier V. D."/>
            <person name="Meier V D."/>
        </authorList>
    </citation>
    <scope>NUCLEOTIDE SEQUENCE</scope>
    <source>
        <strain evidence="2">HLG_WM_MAG_03</strain>
    </source>
</reference>
<dbReference type="EMBL" id="CACVAR010000317">
    <property type="protein sequence ID" value="CAA6820677.1"/>
    <property type="molecule type" value="Genomic_DNA"/>
</dbReference>
<evidence type="ECO:0000313" key="2">
    <source>
        <dbReference type="EMBL" id="CAA6820677.1"/>
    </source>
</evidence>
<protein>
    <submittedName>
        <fullName evidence="2">Uncharacterized protein</fullName>
    </submittedName>
</protein>
<keyword evidence="1" id="KW-0472">Membrane</keyword>
<gene>
    <name evidence="2" type="ORF">HELGO_WM21580</name>
</gene>
<sequence>MSSSSLSYILMTLLVFTIILGFFAILNIFFGHTVDKKKTELSNKAECKKVARAHKRRLRTDYFWSNHMRFTWITFFLLFFIALGFSIAHEVTILLSLMLAQITYYFFKFARRSYLEFPAKAAERLKKFETEIEAAVEAEICFDADNIQRFSSTDKEFDTKPELFSFPTNITKIQFPPYETRPPKQPIIATRKLEYLVLSREYFSICKGASTFNLLDPARAPVPKKCVELPGKAGECQEYYYSQIRNVFYDDADESIHITYNDDELEDIRFPCKKMAANRKDAMKALKGKLRLTERQKLRKIAEHDKYEKILSRRNSDEENKDDKPSK</sequence>
<dbReference type="AlphaFoldDB" id="A0A6S6TRC8"/>
<keyword evidence="1" id="KW-0812">Transmembrane</keyword>
<evidence type="ECO:0000256" key="1">
    <source>
        <dbReference type="SAM" id="Phobius"/>
    </source>
</evidence>
<proteinExistence type="predicted"/>
<accession>A0A6S6TRC8</accession>